<protein>
    <submittedName>
        <fullName evidence="2">Uncharacterized protein</fullName>
    </submittedName>
</protein>
<evidence type="ECO:0000313" key="3">
    <source>
        <dbReference type="Proteomes" id="UP000414136"/>
    </source>
</evidence>
<proteinExistence type="predicted"/>
<feature type="region of interest" description="Disordered" evidence="1">
    <location>
        <begin position="192"/>
        <end position="215"/>
    </location>
</feature>
<name>A0A5E4ZSB8_9BURK</name>
<dbReference type="Proteomes" id="UP000414136">
    <property type="component" value="Unassembled WGS sequence"/>
</dbReference>
<dbReference type="AlphaFoldDB" id="A0A5E4ZSB8"/>
<evidence type="ECO:0000313" key="2">
    <source>
        <dbReference type="EMBL" id="VVE63183.1"/>
    </source>
</evidence>
<sequence>MNAPPHHDSIVCSELNFGVSVLVLISQILLTMFTKYWCPAHLFDQAAYRQKSFRIPCELHRLLNWCNASRRIKARRTPHQFSIGLQTRVGRGSQTVAMRLPNAASLLRPPRNSLDIRDIPASSSARDARARIPLRFGQNANDSKHNRRSSASEVCVGREKRESTDRRVRKQRHRDTRIEKFDGKDALARYGQQNQHRSLLTPRPAGRKNKWRDCSREPVGQSENVKIIHKTGFSGVLCIKFKRLWITFWITYRTSCAWVRDKSRIFPQGSKTVQSCSRDTRCLSIQFSFRQLPVYTTLTVVIHRSWLPLLTTTMYTYSKPIKTLKPCYERRENGKTLSA</sequence>
<keyword evidence="3" id="KW-1185">Reference proteome</keyword>
<dbReference type="EMBL" id="CABPSQ010000002">
    <property type="protein sequence ID" value="VVE63183.1"/>
    <property type="molecule type" value="Genomic_DNA"/>
</dbReference>
<organism evidence="2 3">
    <name type="scientific">Pandoraea captiosa</name>
    <dbReference type="NCBI Taxonomy" id="2508302"/>
    <lineage>
        <taxon>Bacteria</taxon>
        <taxon>Pseudomonadati</taxon>
        <taxon>Pseudomonadota</taxon>
        <taxon>Betaproteobacteria</taxon>
        <taxon>Burkholderiales</taxon>
        <taxon>Burkholderiaceae</taxon>
        <taxon>Pandoraea</taxon>
    </lineage>
</organism>
<evidence type="ECO:0000256" key="1">
    <source>
        <dbReference type="SAM" id="MobiDB-lite"/>
    </source>
</evidence>
<accession>A0A5E4ZSB8</accession>
<gene>
    <name evidence="2" type="ORF">PCA31118_01125</name>
</gene>
<feature type="compositionally biased region" description="Basic and acidic residues" evidence="1">
    <location>
        <begin position="156"/>
        <end position="166"/>
    </location>
</feature>
<feature type="region of interest" description="Disordered" evidence="1">
    <location>
        <begin position="135"/>
        <end position="175"/>
    </location>
</feature>
<reference evidence="2 3" key="1">
    <citation type="submission" date="2019-08" db="EMBL/GenBank/DDBJ databases">
        <authorList>
            <person name="Peeters C."/>
        </authorList>
    </citation>
    <scope>NUCLEOTIDE SEQUENCE [LARGE SCALE GENOMIC DNA]</scope>
    <source>
        <strain evidence="2 3">LMG 31118</strain>
    </source>
</reference>